<feature type="domain" description="Calcium uniporter protein C-terminal" evidence="17">
    <location>
        <begin position="169"/>
        <end position="272"/>
    </location>
</feature>
<keyword evidence="6 15" id="KW-0812">Transmembrane</keyword>
<evidence type="ECO:0000256" key="4">
    <source>
        <dbReference type="ARBA" id="ARBA00022568"/>
    </source>
</evidence>
<dbReference type="GO" id="GO:0051560">
    <property type="term" value="P:mitochondrial calcium ion homeostasis"/>
    <property type="evidence" value="ECO:0007669"/>
    <property type="project" value="UniProtKB-UniRule"/>
</dbReference>
<reference evidence="18" key="1">
    <citation type="submission" date="2022-01" db="EMBL/GenBank/DDBJ databases">
        <authorList>
            <person name="King R."/>
        </authorList>
    </citation>
    <scope>NUCLEOTIDE SEQUENCE</scope>
</reference>
<evidence type="ECO:0000259" key="17">
    <source>
        <dbReference type="Pfam" id="PF04678"/>
    </source>
</evidence>
<keyword evidence="8 15" id="KW-0106">Calcium</keyword>
<dbReference type="InterPro" id="IPR039055">
    <property type="entry name" value="MCU_fam"/>
</dbReference>
<keyword evidence="10 15" id="KW-0406">Ion transport</keyword>
<name>A0A9N9MTP5_9CUCU</name>
<evidence type="ECO:0000256" key="15">
    <source>
        <dbReference type="RuleBase" id="RU367035"/>
    </source>
</evidence>
<dbReference type="PANTHER" id="PTHR13462">
    <property type="entry name" value="CALCIUM UNIPORTER PROTEIN, MITOCHONDRIAL"/>
    <property type="match status" value="1"/>
</dbReference>
<comment type="domain">
    <text evidence="15">The selectivity filter, in which calcium ions are arranged in single file, is composed of two acidic rings separated by one helical turn along the central axis of the channel pore.</text>
</comment>
<keyword evidence="5 15" id="KW-0107">Calcium channel</keyword>
<dbReference type="OrthoDB" id="278338at2759"/>
<comment type="catalytic activity">
    <reaction evidence="14">
        <text>Ca(2+)(in) = Ca(2+)(out)</text>
        <dbReference type="Rhea" id="RHEA:29671"/>
        <dbReference type="ChEBI" id="CHEBI:29108"/>
    </reaction>
</comment>
<evidence type="ECO:0000256" key="5">
    <source>
        <dbReference type="ARBA" id="ARBA00022673"/>
    </source>
</evidence>
<evidence type="ECO:0000256" key="3">
    <source>
        <dbReference type="ARBA" id="ARBA00022448"/>
    </source>
</evidence>
<comment type="subcellular location">
    <subcellularLocation>
        <location evidence="1 15">Mitochondrion inner membrane</location>
        <topology evidence="1 15">Multi-pass membrane protein</topology>
    </subcellularLocation>
</comment>
<keyword evidence="13 15" id="KW-0407">Ion channel</keyword>
<dbReference type="EMBL" id="OU892280">
    <property type="protein sequence ID" value="CAG9768424.1"/>
    <property type="molecule type" value="Genomic_DNA"/>
</dbReference>
<sequence length="348" mass="40399">MEIRDVEFMKPTHLTQPELNYELRIRGVVAARLDASAKRKMLRRRMDADRNRDVLYVDPDYDFQNEKEIITETLEILEGLIAEFEGPQTDSSFQRIRSRLIYISNRICRLTIPVVDVDAEVTHAKQDFYAKYLELEANLFEKAENHQQQNGLLNQTLNKTVIPNTPPIITPVKTEIEIIAQKRSNWLAWAGLGLMSVQFGILARLTWWEYSWDIMEPVTYFVTYGTAMAAYAYFVLTKEEYVLNDVRNRQHLIMMHKKAKKTGVDLTKYNQLKAEIYKRENTLKKLRNPLKLHLPKNVTVSNIASDGQPDNNTIEPVPEVKTPSEEKVMGNEAKPTQEKIIKESDVKQ</sequence>
<dbReference type="GO" id="GO:0015292">
    <property type="term" value="F:uniporter activity"/>
    <property type="evidence" value="ECO:0007669"/>
    <property type="project" value="UniProtKB-UniRule"/>
</dbReference>
<feature type="compositionally biased region" description="Polar residues" evidence="16">
    <location>
        <begin position="301"/>
        <end position="314"/>
    </location>
</feature>
<protein>
    <recommendedName>
        <fullName evidence="15">Calcium uniporter protein</fullName>
    </recommendedName>
</protein>
<evidence type="ECO:0000256" key="6">
    <source>
        <dbReference type="ARBA" id="ARBA00022692"/>
    </source>
</evidence>
<evidence type="ECO:0000256" key="13">
    <source>
        <dbReference type="ARBA" id="ARBA00023303"/>
    </source>
</evidence>
<accession>A0A9N9MTP5</accession>
<dbReference type="PANTHER" id="PTHR13462:SF10">
    <property type="entry name" value="CALCIUM UNIPORTER PROTEIN, MITOCHONDRIAL"/>
    <property type="match status" value="1"/>
</dbReference>
<proteinExistence type="inferred from homology"/>
<keyword evidence="9 15" id="KW-1133">Transmembrane helix</keyword>
<feature type="transmembrane region" description="Helical" evidence="15">
    <location>
        <begin position="186"/>
        <end position="206"/>
    </location>
</feature>
<keyword evidence="4 15" id="KW-0109">Calcium transport</keyword>
<feature type="compositionally biased region" description="Basic and acidic residues" evidence="16">
    <location>
        <begin position="322"/>
        <end position="348"/>
    </location>
</feature>
<evidence type="ECO:0000256" key="9">
    <source>
        <dbReference type="ARBA" id="ARBA00022989"/>
    </source>
</evidence>
<comment type="similarity">
    <text evidence="2 15">Belongs to the MCU (TC 1.A.77) family.</text>
</comment>
<evidence type="ECO:0000256" key="14">
    <source>
        <dbReference type="ARBA" id="ARBA00036634"/>
    </source>
</evidence>
<keyword evidence="12 15" id="KW-0472">Membrane</keyword>
<evidence type="ECO:0000256" key="1">
    <source>
        <dbReference type="ARBA" id="ARBA00004448"/>
    </source>
</evidence>
<gene>
    <name evidence="18" type="ORF">CEUTPL_LOCUS8962</name>
</gene>
<dbReference type="GO" id="GO:0005262">
    <property type="term" value="F:calcium channel activity"/>
    <property type="evidence" value="ECO:0007669"/>
    <property type="project" value="UniProtKB-UniRule"/>
</dbReference>
<comment type="function">
    <text evidence="15">Mitochondrial inner membrane calcium uniporter that mediates calcium uptake into mitochondria. Mitochondrial calcium homeostasis plays key roles in cellular physiology and regulates cell bioenergetics, cytoplasmic calcium signals and activation of cell death pathways.</text>
</comment>
<dbReference type="AlphaFoldDB" id="A0A9N9MTP5"/>
<keyword evidence="11 15" id="KW-0496">Mitochondrion</keyword>
<evidence type="ECO:0000313" key="19">
    <source>
        <dbReference type="Proteomes" id="UP001152799"/>
    </source>
</evidence>
<feature type="region of interest" description="Disordered" evidence="16">
    <location>
        <begin position="301"/>
        <end position="348"/>
    </location>
</feature>
<evidence type="ECO:0000256" key="12">
    <source>
        <dbReference type="ARBA" id="ARBA00023136"/>
    </source>
</evidence>
<evidence type="ECO:0000256" key="8">
    <source>
        <dbReference type="ARBA" id="ARBA00022837"/>
    </source>
</evidence>
<evidence type="ECO:0000256" key="10">
    <source>
        <dbReference type="ARBA" id="ARBA00023065"/>
    </source>
</evidence>
<dbReference type="Pfam" id="PF04678">
    <property type="entry name" value="MCU"/>
    <property type="match status" value="1"/>
</dbReference>
<dbReference type="Proteomes" id="UP001152799">
    <property type="component" value="Chromosome 4"/>
</dbReference>
<keyword evidence="3 15" id="KW-0813">Transport</keyword>
<dbReference type="GO" id="GO:0036444">
    <property type="term" value="P:calcium import into the mitochondrion"/>
    <property type="evidence" value="ECO:0007669"/>
    <property type="project" value="TreeGrafter"/>
</dbReference>
<feature type="transmembrane region" description="Helical" evidence="15">
    <location>
        <begin position="218"/>
        <end position="236"/>
    </location>
</feature>
<evidence type="ECO:0000313" key="18">
    <source>
        <dbReference type="EMBL" id="CAG9768424.1"/>
    </source>
</evidence>
<evidence type="ECO:0000256" key="7">
    <source>
        <dbReference type="ARBA" id="ARBA00022792"/>
    </source>
</evidence>
<keyword evidence="7 15" id="KW-0999">Mitochondrion inner membrane</keyword>
<organism evidence="18 19">
    <name type="scientific">Ceutorhynchus assimilis</name>
    <name type="common">cabbage seed weevil</name>
    <dbReference type="NCBI Taxonomy" id="467358"/>
    <lineage>
        <taxon>Eukaryota</taxon>
        <taxon>Metazoa</taxon>
        <taxon>Ecdysozoa</taxon>
        <taxon>Arthropoda</taxon>
        <taxon>Hexapoda</taxon>
        <taxon>Insecta</taxon>
        <taxon>Pterygota</taxon>
        <taxon>Neoptera</taxon>
        <taxon>Endopterygota</taxon>
        <taxon>Coleoptera</taxon>
        <taxon>Polyphaga</taxon>
        <taxon>Cucujiformia</taxon>
        <taxon>Curculionidae</taxon>
        <taxon>Ceutorhynchinae</taxon>
        <taxon>Ceutorhynchus</taxon>
    </lineage>
</organism>
<evidence type="ECO:0000256" key="11">
    <source>
        <dbReference type="ARBA" id="ARBA00023128"/>
    </source>
</evidence>
<keyword evidence="19" id="KW-1185">Reference proteome</keyword>
<dbReference type="InterPro" id="IPR006769">
    <property type="entry name" value="MCU_C"/>
</dbReference>
<evidence type="ECO:0000256" key="2">
    <source>
        <dbReference type="ARBA" id="ARBA00005653"/>
    </source>
</evidence>
<dbReference type="GO" id="GO:1990246">
    <property type="term" value="C:uniplex complex"/>
    <property type="evidence" value="ECO:0007669"/>
    <property type="project" value="TreeGrafter"/>
</dbReference>
<evidence type="ECO:0000256" key="16">
    <source>
        <dbReference type="SAM" id="MobiDB-lite"/>
    </source>
</evidence>